<evidence type="ECO:0000259" key="3">
    <source>
        <dbReference type="PROSITE" id="PS51352"/>
    </source>
</evidence>
<feature type="domain" description="Thioredoxin" evidence="3">
    <location>
        <begin position="33"/>
        <end position="221"/>
    </location>
</feature>
<dbReference type="PANTHER" id="PTHR18929">
    <property type="entry name" value="PROTEIN DISULFIDE ISOMERASE"/>
    <property type="match status" value="1"/>
</dbReference>
<dbReference type="SUPFAM" id="SSF52833">
    <property type="entry name" value="Thioredoxin-like"/>
    <property type="match status" value="2"/>
</dbReference>
<dbReference type="CDD" id="cd02995">
    <property type="entry name" value="PDI_a_PDI_a'_C"/>
    <property type="match status" value="1"/>
</dbReference>
<evidence type="ECO:0000256" key="2">
    <source>
        <dbReference type="SAM" id="SignalP"/>
    </source>
</evidence>
<feature type="signal peptide" evidence="2">
    <location>
        <begin position="1"/>
        <end position="15"/>
    </location>
</feature>
<gene>
    <name evidence="4" type="ORF">Ctob_006734</name>
</gene>
<dbReference type="Proteomes" id="UP000037460">
    <property type="component" value="Unassembled WGS sequence"/>
</dbReference>
<dbReference type="InterPro" id="IPR017937">
    <property type="entry name" value="Thioredoxin_CS"/>
</dbReference>
<name>A0A0M0J971_9EUKA</name>
<organism evidence="4 5">
    <name type="scientific">Chrysochromulina tobinii</name>
    <dbReference type="NCBI Taxonomy" id="1460289"/>
    <lineage>
        <taxon>Eukaryota</taxon>
        <taxon>Haptista</taxon>
        <taxon>Haptophyta</taxon>
        <taxon>Prymnesiophyceae</taxon>
        <taxon>Prymnesiales</taxon>
        <taxon>Chrysochromulinaceae</taxon>
        <taxon>Chrysochromulina</taxon>
    </lineage>
</organism>
<dbReference type="PANTHER" id="PTHR18929:SF246">
    <property type="entry name" value="PROTEIN DISULFIDE ISOMERASE-LIKE 1-4"/>
    <property type="match status" value="1"/>
</dbReference>
<proteinExistence type="inferred from homology"/>
<dbReference type="CDD" id="cd02961">
    <property type="entry name" value="PDI_a_family"/>
    <property type="match status" value="1"/>
</dbReference>
<dbReference type="OrthoDB" id="427280at2759"/>
<keyword evidence="2" id="KW-0732">Signal</keyword>
<evidence type="ECO:0000313" key="5">
    <source>
        <dbReference type="Proteomes" id="UP000037460"/>
    </source>
</evidence>
<keyword evidence="5" id="KW-1185">Reference proteome</keyword>
<sequence>MRLLLIAISAIASVAVDEGGLHLTTSAIASVAIDEGEIVTHQEARPDGSTPDWKPVEFSEESVLVLSAANFTMARGHFPVMLVQFYAPWCSHSRALAPEFAAAADELQARGLEVRLAKVDAVAEEALADLFHVAGYPTLLWFTSLADEHPREYLTHGNHKAGEIVEWVVRRLGPPVVEVSDAAAARTWVTGQLRDPMMGIVLQLPASSASALRPALDRAAAPYVDRARVAYTTDAQAFAAAVEVANKHGAASTTGASGNAMKLDKNYLQQIMRAAMSGKDAPVEQVAALVLKPHDERVVRASLANSEGAHEGASTEGFEDGLKTLVVTHALPQIVPFTEAYEAALVAGPAHVQLLAFGTPAQLAAEELPLRALSRRHVGKCLVVFVDVHEDASDGLLELFRVDEAQVAAADGLTFFGIDLGHDFEAEVRYAPPEDRPPPTPGTPGAALEKYLDGFVNAMLEGKAAPVRQSEPLPEVNDGPVALVVGDTFDTLVNVSGLDVLLQIFAPWCGHCKKLEPEYLQLGVRFAEIKSVVIAKMDGTKNEVPGLEYDGFPTLYLFTASNRQIPVGIDVELSVEGLTEFLQAHAEVKIDAGRLRGKDEL</sequence>
<comment type="similarity">
    <text evidence="1">Belongs to the protein disulfide isomerase family.</text>
</comment>
<dbReference type="InterPro" id="IPR036249">
    <property type="entry name" value="Thioredoxin-like_sf"/>
</dbReference>
<dbReference type="GO" id="GO:0003756">
    <property type="term" value="F:protein disulfide isomerase activity"/>
    <property type="evidence" value="ECO:0007669"/>
    <property type="project" value="TreeGrafter"/>
</dbReference>
<dbReference type="AlphaFoldDB" id="A0A0M0J971"/>
<dbReference type="PROSITE" id="PS51352">
    <property type="entry name" value="THIOREDOXIN_2"/>
    <property type="match status" value="2"/>
</dbReference>
<dbReference type="GO" id="GO:0006457">
    <property type="term" value="P:protein folding"/>
    <property type="evidence" value="ECO:0007669"/>
    <property type="project" value="TreeGrafter"/>
</dbReference>
<dbReference type="PROSITE" id="PS00194">
    <property type="entry name" value="THIOREDOXIN_1"/>
    <property type="match status" value="1"/>
</dbReference>
<dbReference type="Pfam" id="PF00085">
    <property type="entry name" value="Thioredoxin"/>
    <property type="match status" value="2"/>
</dbReference>
<comment type="caution">
    <text evidence="4">The sequence shown here is derived from an EMBL/GenBank/DDBJ whole genome shotgun (WGS) entry which is preliminary data.</text>
</comment>
<feature type="domain" description="Thioredoxin" evidence="3">
    <location>
        <begin position="459"/>
        <end position="587"/>
    </location>
</feature>
<dbReference type="GO" id="GO:0005783">
    <property type="term" value="C:endoplasmic reticulum"/>
    <property type="evidence" value="ECO:0007669"/>
    <property type="project" value="TreeGrafter"/>
</dbReference>
<accession>A0A0M0J971</accession>
<dbReference type="InterPro" id="IPR013766">
    <property type="entry name" value="Thioredoxin_domain"/>
</dbReference>
<keyword evidence="4" id="KW-0413">Isomerase</keyword>
<evidence type="ECO:0000313" key="4">
    <source>
        <dbReference type="EMBL" id="KOO23010.1"/>
    </source>
</evidence>
<dbReference type="EMBL" id="JWZX01003228">
    <property type="protein sequence ID" value="KOO23010.1"/>
    <property type="molecule type" value="Genomic_DNA"/>
</dbReference>
<feature type="chain" id="PRO_5012520199" evidence="2">
    <location>
        <begin position="16"/>
        <end position="601"/>
    </location>
</feature>
<dbReference type="Gene3D" id="3.40.30.10">
    <property type="entry name" value="Glutaredoxin"/>
    <property type="match status" value="3"/>
</dbReference>
<dbReference type="GO" id="GO:0034976">
    <property type="term" value="P:response to endoplasmic reticulum stress"/>
    <property type="evidence" value="ECO:0007669"/>
    <property type="project" value="TreeGrafter"/>
</dbReference>
<evidence type="ECO:0000256" key="1">
    <source>
        <dbReference type="ARBA" id="ARBA00006347"/>
    </source>
</evidence>
<reference evidence="5" key="1">
    <citation type="journal article" date="2015" name="PLoS Genet.">
        <title>Genome Sequence and Transcriptome Analyses of Chrysochromulina tobin: Metabolic Tools for Enhanced Algal Fitness in the Prominent Order Prymnesiales (Haptophyceae).</title>
        <authorList>
            <person name="Hovde B.T."/>
            <person name="Deodato C.R."/>
            <person name="Hunsperger H.M."/>
            <person name="Ryken S.A."/>
            <person name="Yost W."/>
            <person name="Jha R.K."/>
            <person name="Patterson J."/>
            <person name="Monnat R.J. Jr."/>
            <person name="Barlow S.B."/>
            <person name="Starkenburg S.R."/>
            <person name="Cattolico R.A."/>
        </authorList>
    </citation>
    <scope>NUCLEOTIDE SEQUENCE</scope>
    <source>
        <strain evidence="5">CCMP291</strain>
    </source>
</reference>
<protein>
    <submittedName>
        <fullName evidence="4">Protein disulfide isomerase-like 1-4-like isoform 1</fullName>
    </submittedName>
</protein>